<gene>
    <name evidence="1" type="ORF">SAMN04487988_10410</name>
</gene>
<evidence type="ECO:0000313" key="2">
    <source>
        <dbReference type="Proteomes" id="UP000199642"/>
    </source>
</evidence>
<dbReference type="Proteomes" id="UP000199642">
    <property type="component" value="Unassembled WGS sequence"/>
</dbReference>
<proteinExistence type="predicted"/>
<sequence length="320" mass="36529">MNLLNRKIMLENRKLIPLVFLCCFHLISIESNGQTPLDELMMPKQDLCILVNYEFGRFDQYWEGEVLRKNGTIATVQRRSALVMAAYGITDKLDMYLGLPFVQTNSTIPNGGKFAGTSGLQDLSTGFKYQILDKKTEKHQLSLLASAMFSVPASNYLSDYQPYSLGLKTPQFAWRILGHYQLLSGFYGRALAGYLWKGYTKAEREYYYNNGSYFTPWMDVPNSINFDLTAGKWFWQNSLRVEATLSTQNSVSGDDIRAYNAPQPTNKVDFMRLGGFAHYYFPKINGFGVLGYWNQVIEGRNMPEMSTWGLGVTYQFGIKN</sequence>
<protein>
    <submittedName>
        <fullName evidence="1">Putative MetA-pathway of phenol degradation</fullName>
    </submittedName>
</protein>
<keyword evidence="2" id="KW-1185">Reference proteome</keyword>
<dbReference type="STRING" id="435880.SAMN04487988_10410"/>
<name>A0A1I2S476_9BACT</name>
<evidence type="ECO:0000313" key="1">
    <source>
        <dbReference type="EMBL" id="SFG44846.1"/>
    </source>
</evidence>
<organism evidence="1 2">
    <name type="scientific">Algoriphagus hitonicola</name>
    <dbReference type="NCBI Taxonomy" id="435880"/>
    <lineage>
        <taxon>Bacteria</taxon>
        <taxon>Pseudomonadati</taxon>
        <taxon>Bacteroidota</taxon>
        <taxon>Cytophagia</taxon>
        <taxon>Cytophagales</taxon>
        <taxon>Cyclobacteriaceae</taxon>
        <taxon>Algoriphagus</taxon>
    </lineage>
</organism>
<reference evidence="2" key="1">
    <citation type="submission" date="2016-10" db="EMBL/GenBank/DDBJ databases">
        <authorList>
            <person name="Varghese N."/>
            <person name="Submissions S."/>
        </authorList>
    </citation>
    <scope>NUCLEOTIDE SEQUENCE [LARGE SCALE GENOMIC DNA]</scope>
    <source>
        <strain evidence="2">DSM 19315</strain>
    </source>
</reference>
<dbReference type="AlphaFoldDB" id="A0A1I2S476"/>
<dbReference type="EMBL" id="FOPC01000004">
    <property type="protein sequence ID" value="SFG44846.1"/>
    <property type="molecule type" value="Genomic_DNA"/>
</dbReference>
<accession>A0A1I2S476</accession>